<keyword evidence="2" id="KW-1185">Reference proteome</keyword>
<proteinExistence type="predicted"/>
<protein>
    <submittedName>
        <fullName evidence="1">Uncharacterized protein</fullName>
    </submittedName>
</protein>
<evidence type="ECO:0000313" key="1">
    <source>
        <dbReference type="EMBL" id="GIY21001.1"/>
    </source>
</evidence>
<gene>
    <name evidence="1" type="ORF">CDAR_249601</name>
</gene>
<evidence type="ECO:0000313" key="2">
    <source>
        <dbReference type="Proteomes" id="UP001054837"/>
    </source>
</evidence>
<name>A0AAV4RJB1_9ARAC</name>
<organism evidence="1 2">
    <name type="scientific">Caerostris darwini</name>
    <dbReference type="NCBI Taxonomy" id="1538125"/>
    <lineage>
        <taxon>Eukaryota</taxon>
        <taxon>Metazoa</taxon>
        <taxon>Ecdysozoa</taxon>
        <taxon>Arthropoda</taxon>
        <taxon>Chelicerata</taxon>
        <taxon>Arachnida</taxon>
        <taxon>Araneae</taxon>
        <taxon>Araneomorphae</taxon>
        <taxon>Entelegynae</taxon>
        <taxon>Araneoidea</taxon>
        <taxon>Araneidae</taxon>
        <taxon>Caerostris</taxon>
    </lineage>
</organism>
<dbReference type="AlphaFoldDB" id="A0AAV4RJB1"/>
<dbReference type="EMBL" id="BPLQ01006243">
    <property type="protein sequence ID" value="GIY21001.1"/>
    <property type="molecule type" value="Genomic_DNA"/>
</dbReference>
<comment type="caution">
    <text evidence="1">The sequence shown here is derived from an EMBL/GenBank/DDBJ whole genome shotgun (WGS) entry which is preliminary data.</text>
</comment>
<accession>A0AAV4RJB1</accession>
<dbReference type="Proteomes" id="UP001054837">
    <property type="component" value="Unassembled WGS sequence"/>
</dbReference>
<sequence>MLWGSHGVPHSPNADAAAMFRLLTRHDRFNAHIFRFNLATSPNCVLCDSGRAMTAVYLEEGSALNDLDCIDGKYWRVVANLPNGLAFV</sequence>
<reference evidence="1 2" key="1">
    <citation type="submission" date="2021-06" db="EMBL/GenBank/DDBJ databases">
        <title>Caerostris darwini draft genome.</title>
        <authorList>
            <person name="Kono N."/>
            <person name="Arakawa K."/>
        </authorList>
    </citation>
    <scope>NUCLEOTIDE SEQUENCE [LARGE SCALE GENOMIC DNA]</scope>
</reference>